<name>A0A9W8XYJ1_9PLEO</name>
<feature type="compositionally biased region" description="Low complexity" evidence="1">
    <location>
        <begin position="54"/>
        <end position="65"/>
    </location>
</feature>
<feature type="chain" id="PRO_5040849950" evidence="2">
    <location>
        <begin position="32"/>
        <end position="94"/>
    </location>
</feature>
<organism evidence="3 4">
    <name type="scientific">Neocucurbitaria cava</name>
    <dbReference type="NCBI Taxonomy" id="798079"/>
    <lineage>
        <taxon>Eukaryota</taxon>
        <taxon>Fungi</taxon>
        <taxon>Dikarya</taxon>
        <taxon>Ascomycota</taxon>
        <taxon>Pezizomycotina</taxon>
        <taxon>Dothideomycetes</taxon>
        <taxon>Pleosporomycetidae</taxon>
        <taxon>Pleosporales</taxon>
        <taxon>Pleosporineae</taxon>
        <taxon>Cucurbitariaceae</taxon>
        <taxon>Neocucurbitaria</taxon>
    </lineage>
</organism>
<evidence type="ECO:0000256" key="1">
    <source>
        <dbReference type="SAM" id="MobiDB-lite"/>
    </source>
</evidence>
<sequence length="94" mass="9841">MALKALKTPSWLAVIFVSFILATHLPTACLAQDKPVSSNGNPTATADAMNPDPSSSTTSSAPTQTHTIQVGLADHVFKPDVTNASIGDTIEFLF</sequence>
<accession>A0A9W8XYJ1</accession>
<feature type="compositionally biased region" description="Polar residues" evidence="1">
    <location>
        <begin position="35"/>
        <end position="44"/>
    </location>
</feature>
<keyword evidence="4" id="KW-1185">Reference proteome</keyword>
<reference evidence="3" key="1">
    <citation type="submission" date="2022-10" db="EMBL/GenBank/DDBJ databases">
        <title>Tapping the CABI collections for fungal endophytes: first genome assemblies for Collariella, Neodidymelliopsis, Ascochyta clinopodiicola, Didymella pomorum, Didymosphaeria variabile, Neocosmospora piperis and Neocucurbitaria cava.</title>
        <authorList>
            <person name="Hill R."/>
        </authorList>
    </citation>
    <scope>NUCLEOTIDE SEQUENCE</scope>
    <source>
        <strain evidence="3">IMI 356814</strain>
    </source>
</reference>
<proteinExistence type="predicted"/>
<protein>
    <submittedName>
        <fullName evidence="3">Uncharacterized protein</fullName>
    </submittedName>
</protein>
<evidence type="ECO:0000256" key="2">
    <source>
        <dbReference type="SAM" id="SignalP"/>
    </source>
</evidence>
<evidence type="ECO:0000313" key="4">
    <source>
        <dbReference type="Proteomes" id="UP001140560"/>
    </source>
</evidence>
<comment type="caution">
    <text evidence="3">The sequence shown here is derived from an EMBL/GenBank/DDBJ whole genome shotgun (WGS) entry which is preliminary data.</text>
</comment>
<feature type="region of interest" description="Disordered" evidence="1">
    <location>
        <begin position="32"/>
        <end position="65"/>
    </location>
</feature>
<dbReference type="Proteomes" id="UP001140560">
    <property type="component" value="Unassembled WGS sequence"/>
</dbReference>
<feature type="signal peptide" evidence="2">
    <location>
        <begin position="1"/>
        <end position="31"/>
    </location>
</feature>
<evidence type="ECO:0000313" key="3">
    <source>
        <dbReference type="EMBL" id="KAJ4363149.1"/>
    </source>
</evidence>
<keyword evidence="2" id="KW-0732">Signal</keyword>
<dbReference type="AlphaFoldDB" id="A0A9W8XYJ1"/>
<gene>
    <name evidence="3" type="ORF">N0V83_010269</name>
</gene>
<dbReference type="EMBL" id="JAPEUY010000020">
    <property type="protein sequence ID" value="KAJ4363149.1"/>
    <property type="molecule type" value="Genomic_DNA"/>
</dbReference>